<evidence type="ECO:0000256" key="4">
    <source>
        <dbReference type="ARBA" id="ARBA00004659"/>
    </source>
</evidence>
<dbReference type="InterPro" id="IPR000836">
    <property type="entry name" value="PRTase_dom"/>
</dbReference>
<dbReference type="NCBIfam" id="TIGR01090">
    <property type="entry name" value="apt"/>
    <property type="match status" value="1"/>
</dbReference>
<keyword evidence="10 11" id="KW-0660">Purine salvage</keyword>
<evidence type="ECO:0000256" key="1">
    <source>
        <dbReference type="ARBA" id="ARBA00000868"/>
    </source>
</evidence>
<dbReference type="GO" id="GO:0005737">
    <property type="term" value="C:cytoplasm"/>
    <property type="evidence" value="ECO:0007669"/>
    <property type="project" value="UniProtKB-SubCell"/>
</dbReference>
<comment type="similarity">
    <text evidence="5 11">Belongs to the purine/pyrimidine phosphoribosyltransferase family.</text>
</comment>
<dbReference type="Pfam" id="PF00156">
    <property type="entry name" value="Pribosyltran"/>
    <property type="match status" value="1"/>
</dbReference>
<dbReference type="NCBIfam" id="NF002634">
    <property type="entry name" value="PRK02304.1-3"/>
    <property type="match status" value="1"/>
</dbReference>
<evidence type="ECO:0000256" key="11">
    <source>
        <dbReference type="HAMAP-Rule" id="MF_00004"/>
    </source>
</evidence>
<dbReference type="UniPathway" id="UPA00588">
    <property type="reaction ID" value="UER00646"/>
</dbReference>
<dbReference type="HAMAP" id="MF_00004">
    <property type="entry name" value="Aden_phosphoribosyltr"/>
    <property type="match status" value="1"/>
</dbReference>
<dbReference type="InterPro" id="IPR050054">
    <property type="entry name" value="UPRTase/APRTase"/>
</dbReference>
<dbReference type="Proteomes" id="UP000179034">
    <property type="component" value="Unassembled WGS sequence"/>
</dbReference>
<dbReference type="GO" id="GO:0006166">
    <property type="term" value="P:purine ribonucleoside salvage"/>
    <property type="evidence" value="ECO:0007669"/>
    <property type="project" value="UniProtKB-UniRule"/>
</dbReference>
<proteinExistence type="inferred from homology"/>
<evidence type="ECO:0000259" key="12">
    <source>
        <dbReference type="Pfam" id="PF00156"/>
    </source>
</evidence>
<keyword evidence="7 11" id="KW-0963">Cytoplasm</keyword>
<evidence type="ECO:0000256" key="5">
    <source>
        <dbReference type="ARBA" id="ARBA00008391"/>
    </source>
</evidence>
<keyword evidence="8 11" id="KW-0328">Glycosyltransferase</keyword>
<evidence type="ECO:0000256" key="10">
    <source>
        <dbReference type="ARBA" id="ARBA00022726"/>
    </source>
</evidence>
<dbReference type="EMBL" id="MFIW01000032">
    <property type="protein sequence ID" value="OGF97946.1"/>
    <property type="molecule type" value="Genomic_DNA"/>
</dbReference>
<gene>
    <name evidence="11" type="primary">apt</name>
    <name evidence="13" type="ORF">A2Z06_03735</name>
</gene>
<dbReference type="GO" id="GO:0006168">
    <property type="term" value="P:adenine salvage"/>
    <property type="evidence" value="ECO:0007669"/>
    <property type="project" value="InterPro"/>
</dbReference>
<dbReference type="FunFam" id="3.40.50.2020:FF:000021">
    <property type="entry name" value="Adenine phosphoribosyltransferase"/>
    <property type="match status" value="1"/>
</dbReference>
<evidence type="ECO:0000313" key="14">
    <source>
        <dbReference type="Proteomes" id="UP000179034"/>
    </source>
</evidence>
<comment type="catalytic activity">
    <reaction evidence="1 11">
        <text>AMP + diphosphate = 5-phospho-alpha-D-ribose 1-diphosphate + adenine</text>
        <dbReference type="Rhea" id="RHEA:16609"/>
        <dbReference type="ChEBI" id="CHEBI:16708"/>
        <dbReference type="ChEBI" id="CHEBI:33019"/>
        <dbReference type="ChEBI" id="CHEBI:58017"/>
        <dbReference type="ChEBI" id="CHEBI:456215"/>
        <dbReference type="EC" id="2.4.2.7"/>
    </reaction>
</comment>
<evidence type="ECO:0000313" key="13">
    <source>
        <dbReference type="EMBL" id="OGF97946.1"/>
    </source>
</evidence>
<dbReference type="AlphaFoldDB" id="A0A1F5YD92"/>
<dbReference type="GO" id="GO:0044209">
    <property type="term" value="P:AMP salvage"/>
    <property type="evidence" value="ECO:0007669"/>
    <property type="project" value="UniProtKB-UniRule"/>
</dbReference>
<name>A0A1F5YD92_9BACT</name>
<accession>A0A1F5YD92</accession>
<organism evidence="13 14">
    <name type="scientific">Candidatus Glassbacteria bacterium RBG_16_58_8</name>
    <dbReference type="NCBI Taxonomy" id="1817866"/>
    <lineage>
        <taxon>Bacteria</taxon>
        <taxon>Candidatus Glassiibacteriota</taxon>
    </lineage>
</organism>
<keyword evidence="9 11" id="KW-0808">Transferase</keyword>
<reference evidence="13 14" key="1">
    <citation type="journal article" date="2016" name="Nat. Commun.">
        <title>Thousands of microbial genomes shed light on interconnected biogeochemical processes in an aquifer system.</title>
        <authorList>
            <person name="Anantharaman K."/>
            <person name="Brown C.T."/>
            <person name="Hug L.A."/>
            <person name="Sharon I."/>
            <person name="Castelle C.J."/>
            <person name="Probst A.J."/>
            <person name="Thomas B.C."/>
            <person name="Singh A."/>
            <person name="Wilkins M.J."/>
            <person name="Karaoz U."/>
            <person name="Brodie E.L."/>
            <person name="Williams K.H."/>
            <person name="Hubbard S.S."/>
            <person name="Banfield J.F."/>
        </authorList>
    </citation>
    <scope>NUCLEOTIDE SEQUENCE [LARGE SCALE GENOMIC DNA]</scope>
</reference>
<evidence type="ECO:0000256" key="9">
    <source>
        <dbReference type="ARBA" id="ARBA00022679"/>
    </source>
</evidence>
<feature type="domain" description="Phosphoribosyltransferase" evidence="12">
    <location>
        <begin position="39"/>
        <end position="158"/>
    </location>
</feature>
<dbReference type="GO" id="GO:0016208">
    <property type="term" value="F:AMP binding"/>
    <property type="evidence" value="ECO:0007669"/>
    <property type="project" value="TreeGrafter"/>
</dbReference>
<dbReference type="InterPro" id="IPR029057">
    <property type="entry name" value="PRTase-like"/>
</dbReference>
<evidence type="ECO:0000256" key="2">
    <source>
        <dbReference type="ARBA" id="ARBA00003968"/>
    </source>
</evidence>
<dbReference type="PANTHER" id="PTHR32315">
    <property type="entry name" value="ADENINE PHOSPHORIBOSYLTRANSFERASE"/>
    <property type="match status" value="1"/>
</dbReference>
<dbReference type="GO" id="GO:0003999">
    <property type="term" value="F:adenine phosphoribosyltransferase activity"/>
    <property type="evidence" value="ECO:0007669"/>
    <property type="project" value="UniProtKB-UniRule"/>
</dbReference>
<protein>
    <recommendedName>
        <fullName evidence="6 11">Adenine phosphoribosyltransferase</fullName>
        <shortName evidence="11">APRT</shortName>
        <ecNumber evidence="6 11">2.4.2.7</ecNumber>
    </recommendedName>
</protein>
<dbReference type="EC" id="2.4.2.7" evidence="6 11"/>
<evidence type="ECO:0000256" key="7">
    <source>
        <dbReference type="ARBA" id="ARBA00022490"/>
    </source>
</evidence>
<sequence>MEKLRRAVRDIPDFPKKGIVFKDITPVLQDRDLFRSAIDIFAGRYRGKGIEKVVGIESRGFLFASALAYQIGAGLIPVRKPGKLPYQTERASYQLEYGQDAVEIHRDAISAGESVLAVDDLLATGGTMAATLGLVERLGGKVYEVAFLIELGFLNGRDRLRDREIFSVLKF</sequence>
<dbReference type="PANTHER" id="PTHR32315:SF3">
    <property type="entry name" value="ADENINE PHOSPHORIBOSYLTRANSFERASE"/>
    <property type="match status" value="1"/>
</dbReference>
<comment type="pathway">
    <text evidence="4 11">Purine metabolism; AMP biosynthesis via salvage pathway; AMP from adenine: step 1/1.</text>
</comment>
<comment type="subunit">
    <text evidence="11">Homodimer.</text>
</comment>
<comment type="subcellular location">
    <subcellularLocation>
        <location evidence="3 11">Cytoplasm</location>
    </subcellularLocation>
</comment>
<dbReference type="Gene3D" id="3.40.50.2020">
    <property type="match status" value="1"/>
</dbReference>
<dbReference type="InterPro" id="IPR005764">
    <property type="entry name" value="Ade_phspho_trans"/>
</dbReference>
<evidence type="ECO:0000256" key="6">
    <source>
        <dbReference type="ARBA" id="ARBA00011893"/>
    </source>
</evidence>
<comment type="caution">
    <text evidence="13">The sequence shown here is derived from an EMBL/GenBank/DDBJ whole genome shotgun (WGS) entry which is preliminary data.</text>
</comment>
<evidence type="ECO:0000256" key="8">
    <source>
        <dbReference type="ARBA" id="ARBA00022676"/>
    </source>
</evidence>
<dbReference type="NCBIfam" id="NF002636">
    <property type="entry name" value="PRK02304.1-5"/>
    <property type="match status" value="1"/>
</dbReference>
<dbReference type="CDD" id="cd06223">
    <property type="entry name" value="PRTases_typeI"/>
    <property type="match status" value="1"/>
</dbReference>
<dbReference type="SUPFAM" id="SSF53271">
    <property type="entry name" value="PRTase-like"/>
    <property type="match status" value="1"/>
</dbReference>
<dbReference type="GO" id="GO:0002055">
    <property type="term" value="F:adenine binding"/>
    <property type="evidence" value="ECO:0007669"/>
    <property type="project" value="TreeGrafter"/>
</dbReference>
<evidence type="ECO:0000256" key="3">
    <source>
        <dbReference type="ARBA" id="ARBA00004496"/>
    </source>
</evidence>
<comment type="function">
    <text evidence="2 11">Catalyzes a salvage reaction resulting in the formation of AMP, that is energically less costly than de novo synthesis.</text>
</comment>